<name>A0ABP1FE84_9FLAO</name>
<gene>
    <name evidence="1" type="ORF">T190115A13A_80226</name>
</gene>
<evidence type="ECO:0000313" key="2">
    <source>
        <dbReference type="Proteomes" id="UP001497602"/>
    </source>
</evidence>
<evidence type="ECO:0000313" key="1">
    <source>
        <dbReference type="EMBL" id="CAL2108651.1"/>
    </source>
</evidence>
<comment type="caution">
    <text evidence="1">The sequence shown here is derived from an EMBL/GenBank/DDBJ whole genome shotgun (WGS) entry which is preliminary data.</text>
</comment>
<dbReference type="RefSeq" id="WP_348740247.1">
    <property type="nucleotide sequence ID" value="NZ_CAXJRC010000045.1"/>
</dbReference>
<dbReference type="EMBL" id="CAXJRC010000045">
    <property type="protein sequence ID" value="CAL2108651.1"/>
    <property type="molecule type" value="Genomic_DNA"/>
</dbReference>
<sequence length="78" mass="9077">MEETKRIALVVVYTAEIPKDLEESKIYEELEFLEHEITLRVDCDNDDFDGVVCFEQQNELLGETYNINVDEQYSVGKA</sequence>
<proteinExistence type="predicted"/>
<protein>
    <submittedName>
        <fullName evidence="1">Uncharacterized protein</fullName>
    </submittedName>
</protein>
<dbReference type="Proteomes" id="UP001497602">
    <property type="component" value="Unassembled WGS sequence"/>
</dbReference>
<reference evidence="1 2" key="1">
    <citation type="submission" date="2024-05" db="EMBL/GenBank/DDBJ databases">
        <authorList>
            <person name="Duchaud E."/>
        </authorList>
    </citation>
    <scope>NUCLEOTIDE SEQUENCE [LARGE SCALE GENOMIC DNA]</scope>
    <source>
        <strain evidence="1">Ena-SAMPLE-TAB-13-05-2024-13:56:06:370-140305</strain>
    </source>
</reference>
<accession>A0ABP1FE84</accession>
<keyword evidence="2" id="KW-1185">Reference proteome</keyword>
<organism evidence="1 2">
    <name type="scientific">Tenacibaculum vairaonense</name>
    <dbReference type="NCBI Taxonomy" id="3137860"/>
    <lineage>
        <taxon>Bacteria</taxon>
        <taxon>Pseudomonadati</taxon>
        <taxon>Bacteroidota</taxon>
        <taxon>Flavobacteriia</taxon>
        <taxon>Flavobacteriales</taxon>
        <taxon>Flavobacteriaceae</taxon>
        <taxon>Tenacibaculum</taxon>
    </lineage>
</organism>